<dbReference type="EMBL" id="PNBA02000006">
    <property type="protein sequence ID" value="KAG6420348.1"/>
    <property type="molecule type" value="Genomic_DNA"/>
</dbReference>
<proteinExistence type="predicted"/>
<dbReference type="PANTHER" id="PTHR34462:SF1">
    <property type="entry name" value="OS05G0587400 PROTEIN"/>
    <property type="match status" value="1"/>
</dbReference>
<gene>
    <name evidence="3" type="ORF">SASPL_116873</name>
</gene>
<sequence length="376" mass="42029">MPEKLLVCTSLALAMKPRSTEAPRRSRHVQGEGPNWILIAGSALLSTLSVRLGYKLKQVLDAKQLDNSSPSLEGVQCMFLQLIPEDSSYIILEFTVFAVNGKSTNGKKSGSCPMHSNAVCFPQDVCYNHYSGSRNVMEIKPHANGQMMSEPEMALPLVTVPTSDFNKENGVMWSSSPDRLELPQKPLHQSNSSDSPCVSESGSDIFSKREVIQKLRQQLKRRDDMILEMQDQIAEVQSSLAAQVSHSSHLQSLLDAANRDLFESEREVQRLRKAIADHCVGHVNSGEKLPTVPIWPAEAMNGHVNGCLEVKNNMESPEKGRDGERIDMLRRQVSELKELNEGKDYLLQSYKEHNSELAIKIKELQNRLDSQLPNIL</sequence>
<dbReference type="Proteomes" id="UP000298416">
    <property type="component" value="Unassembled WGS sequence"/>
</dbReference>
<protein>
    <submittedName>
        <fullName evidence="3">Uncharacterized protein</fullName>
    </submittedName>
</protein>
<feature type="compositionally biased region" description="Polar residues" evidence="2">
    <location>
        <begin position="187"/>
        <end position="202"/>
    </location>
</feature>
<keyword evidence="4" id="KW-1185">Reference proteome</keyword>
<reference evidence="3" key="2">
    <citation type="submission" date="2020-08" db="EMBL/GenBank/DDBJ databases">
        <title>Plant Genome Project.</title>
        <authorList>
            <person name="Zhang R.-G."/>
        </authorList>
    </citation>
    <scope>NUCLEOTIDE SEQUENCE</scope>
    <source>
        <strain evidence="3">Huo1</strain>
        <tissue evidence="3">Leaf</tissue>
    </source>
</reference>
<name>A0A8X8XYM2_SALSN</name>
<evidence type="ECO:0000256" key="2">
    <source>
        <dbReference type="SAM" id="MobiDB-lite"/>
    </source>
</evidence>
<comment type="caution">
    <text evidence="3">The sequence shown here is derived from an EMBL/GenBank/DDBJ whole genome shotgun (WGS) entry which is preliminary data.</text>
</comment>
<organism evidence="3">
    <name type="scientific">Salvia splendens</name>
    <name type="common">Scarlet sage</name>
    <dbReference type="NCBI Taxonomy" id="180675"/>
    <lineage>
        <taxon>Eukaryota</taxon>
        <taxon>Viridiplantae</taxon>
        <taxon>Streptophyta</taxon>
        <taxon>Embryophyta</taxon>
        <taxon>Tracheophyta</taxon>
        <taxon>Spermatophyta</taxon>
        <taxon>Magnoliopsida</taxon>
        <taxon>eudicotyledons</taxon>
        <taxon>Gunneridae</taxon>
        <taxon>Pentapetalae</taxon>
        <taxon>asterids</taxon>
        <taxon>lamiids</taxon>
        <taxon>Lamiales</taxon>
        <taxon>Lamiaceae</taxon>
        <taxon>Nepetoideae</taxon>
        <taxon>Mentheae</taxon>
        <taxon>Salviinae</taxon>
        <taxon>Salvia</taxon>
        <taxon>Salvia subgen. Calosphace</taxon>
        <taxon>core Calosphace</taxon>
    </lineage>
</organism>
<feature type="region of interest" description="Disordered" evidence="2">
    <location>
        <begin position="168"/>
        <end position="202"/>
    </location>
</feature>
<evidence type="ECO:0000313" key="4">
    <source>
        <dbReference type="Proteomes" id="UP000298416"/>
    </source>
</evidence>
<feature type="coiled-coil region" evidence="1">
    <location>
        <begin position="212"/>
        <end position="274"/>
    </location>
</feature>
<reference evidence="3" key="1">
    <citation type="submission" date="2018-01" db="EMBL/GenBank/DDBJ databases">
        <authorList>
            <person name="Mao J.F."/>
        </authorList>
    </citation>
    <scope>NUCLEOTIDE SEQUENCE</scope>
    <source>
        <strain evidence="3">Huo1</strain>
        <tissue evidence="3">Leaf</tissue>
    </source>
</reference>
<dbReference type="AlphaFoldDB" id="A0A8X8XYM2"/>
<keyword evidence="1" id="KW-0175">Coiled coil</keyword>
<dbReference type="PANTHER" id="PTHR34462">
    <property type="entry name" value="OS05G0587400 PROTEIN"/>
    <property type="match status" value="1"/>
</dbReference>
<evidence type="ECO:0000256" key="1">
    <source>
        <dbReference type="SAM" id="Coils"/>
    </source>
</evidence>
<evidence type="ECO:0000313" key="3">
    <source>
        <dbReference type="EMBL" id="KAG6420348.1"/>
    </source>
</evidence>
<accession>A0A8X8XYM2</accession>